<keyword evidence="2" id="KW-0472">Membrane</keyword>
<accession>A0A7S4E0E8</accession>
<evidence type="ECO:0000256" key="2">
    <source>
        <dbReference type="SAM" id="Phobius"/>
    </source>
</evidence>
<feature type="transmembrane region" description="Helical" evidence="2">
    <location>
        <begin position="6"/>
        <end position="25"/>
    </location>
</feature>
<sequence length="358" mass="39301">MLWHIVWLFGCFALTYFIMVILNVLTRVRKVSLSKALPVSKYVTSINLVWACVFIVLSIVDGLSPSWPHPAVQWFVWMLCALYLLGGTTYSVFTLRRIMGKATPSTTGKMNNTMDMLVLFSYAIIAGLAAYSMFLPALGILRAAFPESNDLLAESIITVFHQVGMLCMGLGMQFGTTQITGFRTNNSKSENSNVTNAGRVSKVTKAGTYAVTVQKKSSNTPETPGSSAVPHRLDSKPMVIDVKIDSKESSDMSMFKRGSLNHSSPSNFKRNSSMLLKKLSMRAPSKAYPHGIPPGFSKSQVEASPRRSDEEDPTLMLKIPTNAGLKMPSLDGEVTPDIARRRLTAETPQNRTVASECV</sequence>
<evidence type="ECO:0000313" key="3">
    <source>
        <dbReference type="EMBL" id="CAE0682342.1"/>
    </source>
</evidence>
<reference evidence="3" key="1">
    <citation type="submission" date="2021-01" db="EMBL/GenBank/DDBJ databases">
        <authorList>
            <person name="Corre E."/>
            <person name="Pelletier E."/>
            <person name="Niang G."/>
            <person name="Scheremetjew M."/>
            <person name="Finn R."/>
            <person name="Kale V."/>
            <person name="Holt S."/>
            <person name="Cochrane G."/>
            <person name="Meng A."/>
            <person name="Brown T."/>
            <person name="Cohen L."/>
        </authorList>
    </citation>
    <scope>NUCLEOTIDE SEQUENCE</scope>
    <source>
        <strain evidence="3">CCCM811</strain>
    </source>
</reference>
<evidence type="ECO:0000256" key="1">
    <source>
        <dbReference type="SAM" id="MobiDB-lite"/>
    </source>
</evidence>
<feature type="transmembrane region" description="Helical" evidence="2">
    <location>
        <begin position="46"/>
        <end position="68"/>
    </location>
</feature>
<feature type="transmembrane region" description="Helical" evidence="2">
    <location>
        <begin position="116"/>
        <end position="145"/>
    </location>
</feature>
<protein>
    <submittedName>
        <fullName evidence="3">Uncharacterized protein</fullName>
    </submittedName>
</protein>
<organism evidence="3">
    <name type="scientific">Lotharella globosa</name>
    <dbReference type="NCBI Taxonomy" id="91324"/>
    <lineage>
        <taxon>Eukaryota</taxon>
        <taxon>Sar</taxon>
        <taxon>Rhizaria</taxon>
        <taxon>Cercozoa</taxon>
        <taxon>Chlorarachniophyceae</taxon>
        <taxon>Lotharella</taxon>
    </lineage>
</organism>
<feature type="region of interest" description="Disordered" evidence="1">
    <location>
        <begin position="285"/>
        <end position="312"/>
    </location>
</feature>
<name>A0A7S4E0E8_9EUKA</name>
<keyword evidence="2" id="KW-1133">Transmembrane helix</keyword>
<proteinExistence type="predicted"/>
<dbReference type="EMBL" id="HBIV01049185">
    <property type="protein sequence ID" value="CAE0682342.1"/>
    <property type="molecule type" value="Transcribed_RNA"/>
</dbReference>
<gene>
    <name evidence="3" type="ORF">LGLO00237_LOCUS34130</name>
</gene>
<feature type="transmembrane region" description="Helical" evidence="2">
    <location>
        <begin position="74"/>
        <end position="95"/>
    </location>
</feature>
<dbReference type="AlphaFoldDB" id="A0A7S4E0E8"/>
<keyword evidence="2" id="KW-0812">Transmembrane</keyword>